<feature type="modified residue" description="4-aspartylphosphate" evidence="13">
    <location>
        <position position="455"/>
    </location>
</feature>
<evidence type="ECO:0000256" key="3">
    <source>
        <dbReference type="ARBA" id="ARBA00012438"/>
    </source>
</evidence>
<evidence type="ECO:0000256" key="7">
    <source>
        <dbReference type="ARBA" id="ARBA00022741"/>
    </source>
</evidence>
<dbReference type="Gene3D" id="1.20.120.160">
    <property type="entry name" value="HPT domain"/>
    <property type="match status" value="1"/>
</dbReference>
<evidence type="ECO:0000256" key="6">
    <source>
        <dbReference type="ARBA" id="ARBA00022692"/>
    </source>
</evidence>
<keyword evidence="5 13" id="KW-0597">Phosphoprotein</keyword>
<comment type="subcellular location">
    <subcellularLocation>
        <location evidence="2">Cell membrane</location>
        <topology evidence="2">Multi-pass membrane protein</topology>
    </subcellularLocation>
</comment>
<keyword evidence="10" id="KW-0902">Two-component regulatory system</keyword>
<sequence>MMSSPMYSILIIDDETSNLKVLSSLLKGDYRVIAVKSGIQGLVKAKELLPDLILLDVMMPEMDGFEVIQQLKSDPLTEAIPVIFITGLNSSKDEETGLNLGAIDYIYKPFFPAVVQARVSSQIKILRQKRELEALSEALQAEVDAKANFLANMSHEIRTPLTTIIGYTESYLRGDFADDERHGAVEAVARSGKHLLSLINDILDFSKLEAGQLDIDIVSVNLPELLHQVYQMSAELAKSKPITLSFSLAQPIPRYIKTDPTRLNQILLNLLSNAIKFTAEGQVSLTVQPCEIEGRSLLRFDVKDSGIGIAQDKLNKLFGAFSQLDPSTTRKYGGTGLGLNITRSLCHKLSGTISVESELNEGSVFSAFIELQSETDSDWVAQYDFTRYQSMPSALSQITQDEITGHILLAEDHDENRKLFAMILRSLGLDVDTVANGIEAVEQALIADYDLILMDIQMPMMDGITAFETLQQAGCDTPVIALTANVMVHDVEKYLNIGFIDHCAKPLDRQDLINKVKRYVVLSDTQPEINQAAMAQLQQDFKAKCHEYAADLQQAYSKQNTERLKKFVHLIKGSAASLGYPELTEEATKLETPLLASSSINLADLDVQPLLNLLRELAANT</sequence>
<name>A0A2S0VQH9_9ALTE</name>
<organism evidence="17 18">
    <name type="scientific">Saccharobesus litoralis</name>
    <dbReference type="NCBI Taxonomy" id="2172099"/>
    <lineage>
        <taxon>Bacteria</taxon>
        <taxon>Pseudomonadati</taxon>
        <taxon>Pseudomonadota</taxon>
        <taxon>Gammaproteobacteria</taxon>
        <taxon>Alteromonadales</taxon>
        <taxon>Alteromonadaceae</taxon>
        <taxon>Saccharobesus</taxon>
    </lineage>
</organism>
<dbReference type="PANTHER" id="PTHR45339">
    <property type="entry name" value="HYBRID SIGNAL TRANSDUCTION HISTIDINE KINASE J"/>
    <property type="match status" value="1"/>
</dbReference>
<dbReference type="FunFam" id="3.30.565.10:FF:000010">
    <property type="entry name" value="Sensor histidine kinase RcsC"/>
    <property type="match status" value="1"/>
</dbReference>
<feature type="domain" description="HPt" evidence="16">
    <location>
        <begin position="530"/>
        <end position="621"/>
    </location>
</feature>
<dbReference type="InterPro" id="IPR003594">
    <property type="entry name" value="HATPase_dom"/>
</dbReference>
<feature type="modified residue" description="4-aspartylphosphate" evidence="13">
    <location>
        <position position="56"/>
    </location>
</feature>
<dbReference type="KEGG" id="cate:C2869_08390"/>
<dbReference type="SMART" id="SM00388">
    <property type="entry name" value="HisKA"/>
    <property type="match status" value="1"/>
</dbReference>
<dbReference type="Proteomes" id="UP000244441">
    <property type="component" value="Chromosome"/>
</dbReference>
<dbReference type="InterPro" id="IPR001789">
    <property type="entry name" value="Sig_transdc_resp-reg_receiver"/>
</dbReference>
<evidence type="ECO:0000256" key="1">
    <source>
        <dbReference type="ARBA" id="ARBA00000085"/>
    </source>
</evidence>
<dbReference type="PANTHER" id="PTHR45339:SF1">
    <property type="entry name" value="HYBRID SIGNAL TRANSDUCTION HISTIDINE KINASE J"/>
    <property type="match status" value="1"/>
</dbReference>
<dbReference type="SUPFAM" id="SSF47226">
    <property type="entry name" value="Histidine-containing phosphotransfer domain, HPT domain"/>
    <property type="match status" value="1"/>
</dbReference>
<accession>A0A2S0VQH9</accession>
<keyword evidence="18" id="KW-1185">Reference proteome</keyword>
<evidence type="ECO:0000256" key="2">
    <source>
        <dbReference type="ARBA" id="ARBA00004651"/>
    </source>
</evidence>
<dbReference type="PROSITE" id="PS50110">
    <property type="entry name" value="RESPONSE_REGULATORY"/>
    <property type="match status" value="2"/>
</dbReference>
<evidence type="ECO:0000256" key="10">
    <source>
        <dbReference type="ARBA" id="ARBA00023012"/>
    </source>
</evidence>
<evidence type="ECO:0000259" key="15">
    <source>
        <dbReference type="PROSITE" id="PS50110"/>
    </source>
</evidence>
<dbReference type="SUPFAM" id="SSF52172">
    <property type="entry name" value="CheY-like"/>
    <property type="match status" value="2"/>
</dbReference>
<dbReference type="CDD" id="cd17546">
    <property type="entry name" value="REC_hyHK_CKI1_RcsC-like"/>
    <property type="match status" value="1"/>
</dbReference>
<keyword evidence="7" id="KW-0547">Nucleotide-binding</keyword>
<evidence type="ECO:0000313" key="18">
    <source>
        <dbReference type="Proteomes" id="UP000244441"/>
    </source>
</evidence>
<dbReference type="InterPro" id="IPR036890">
    <property type="entry name" value="HATPase_C_sf"/>
</dbReference>
<dbReference type="Pfam" id="PF00512">
    <property type="entry name" value="HisKA"/>
    <property type="match status" value="1"/>
</dbReference>
<evidence type="ECO:0000256" key="11">
    <source>
        <dbReference type="ARBA" id="ARBA00023136"/>
    </source>
</evidence>
<evidence type="ECO:0000256" key="4">
    <source>
        <dbReference type="ARBA" id="ARBA00022475"/>
    </source>
</evidence>
<feature type="domain" description="Response regulatory" evidence="15">
    <location>
        <begin position="8"/>
        <end position="123"/>
    </location>
</feature>
<dbReference type="GO" id="GO:0005524">
    <property type="term" value="F:ATP binding"/>
    <property type="evidence" value="ECO:0007669"/>
    <property type="project" value="UniProtKB-KW"/>
</dbReference>
<dbReference type="AlphaFoldDB" id="A0A2S0VQH9"/>
<dbReference type="SUPFAM" id="SSF55874">
    <property type="entry name" value="ATPase domain of HSP90 chaperone/DNA topoisomerase II/histidine kinase"/>
    <property type="match status" value="1"/>
</dbReference>
<dbReference type="Pfam" id="PF00072">
    <property type="entry name" value="Response_reg"/>
    <property type="match status" value="2"/>
</dbReference>
<dbReference type="GO" id="GO:0000155">
    <property type="term" value="F:phosphorelay sensor kinase activity"/>
    <property type="evidence" value="ECO:0007669"/>
    <property type="project" value="InterPro"/>
</dbReference>
<evidence type="ECO:0000256" key="9">
    <source>
        <dbReference type="ARBA" id="ARBA00022989"/>
    </source>
</evidence>
<dbReference type="CDD" id="cd16922">
    <property type="entry name" value="HATPase_EvgS-ArcB-TorS-like"/>
    <property type="match status" value="1"/>
</dbReference>
<dbReference type="CDD" id="cd00082">
    <property type="entry name" value="HisKA"/>
    <property type="match status" value="1"/>
</dbReference>
<feature type="modified residue" description="Phosphohistidine" evidence="12">
    <location>
        <position position="569"/>
    </location>
</feature>
<keyword evidence="9" id="KW-1133">Transmembrane helix</keyword>
<dbReference type="EMBL" id="CP026604">
    <property type="protein sequence ID" value="AWB66442.1"/>
    <property type="molecule type" value="Genomic_DNA"/>
</dbReference>
<feature type="domain" description="Histidine kinase" evidence="14">
    <location>
        <begin position="152"/>
        <end position="373"/>
    </location>
</feature>
<evidence type="ECO:0000256" key="12">
    <source>
        <dbReference type="PROSITE-ProRule" id="PRU00110"/>
    </source>
</evidence>
<evidence type="ECO:0000256" key="5">
    <source>
        <dbReference type="ARBA" id="ARBA00022553"/>
    </source>
</evidence>
<dbReference type="PRINTS" id="PR00344">
    <property type="entry name" value="BCTRLSENSOR"/>
</dbReference>
<dbReference type="PROSITE" id="PS50894">
    <property type="entry name" value="HPT"/>
    <property type="match status" value="1"/>
</dbReference>
<evidence type="ECO:0000256" key="8">
    <source>
        <dbReference type="ARBA" id="ARBA00022840"/>
    </source>
</evidence>
<keyword evidence="11" id="KW-0472">Membrane</keyword>
<dbReference type="InterPro" id="IPR011006">
    <property type="entry name" value="CheY-like_superfamily"/>
</dbReference>
<dbReference type="SMART" id="SM00387">
    <property type="entry name" value="HATPase_c"/>
    <property type="match status" value="1"/>
</dbReference>
<dbReference type="Pfam" id="PF01627">
    <property type="entry name" value="Hpt"/>
    <property type="match status" value="1"/>
</dbReference>
<dbReference type="Gene3D" id="1.10.287.130">
    <property type="match status" value="1"/>
</dbReference>
<dbReference type="InterPro" id="IPR004358">
    <property type="entry name" value="Sig_transdc_His_kin-like_C"/>
</dbReference>
<dbReference type="InterPro" id="IPR036641">
    <property type="entry name" value="HPT_dom_sf"/>
</dbReference>
<proteinExistence type="predicted"/>
<evidence type="ECO:0000259" key="16">
    <source>
        <dbReference type="PROSITE" id="PS50894"/>
    </source>
</evidence>
<comment type="catalytic activity">
    <reaction evidence="1">
        <text>ATP + protein L-histidine = ADP + protein N-phospho-L-histidine.</text>
        <dbReference type="EC" id="2.7.13.3"/>
    </reaction>
</comment>
<dbReference type="EC" id="2.7.13.3" evidence="3"/>
<dbReference type="Gene3D" id="3.40.50.2300">
    <property type="match status" value="2"/>
</dbReference>
<dbReference type="SMART" id="SM00448">
    <property type="entry name" value="REC"/>
    <property type="match status" value="2"/>
</dbReference>
<dbReference type="InterPro" id="IPR003661">
    <property type="entry name" value="HisK_dim/P_dom"/>
</dbReference>
<evidence type="ECO:0000256" key="13">
    <source>
        <dbReference type="PROSITE-ProRule" id="PRU00169"/>
    </source>
</evidence>
<dbReference type="InterPro" id="IPR005467">
    <property type="entry name" value="His_kinase_dom"/>
</dbReference>
<keyword evidence="8" id="KW-0067">ATP-binding</keyword>
<dbReference type="Pfam" id="PF02518">
    <property type="entry name" value="HATPase_c"/>
    <property type="match status" value="1"/>
</dbReference>
<feature type="domain" description="Response regulatory" evidence="15">
    <location>
        <begin position="406"/>
        <end position="520"/>
    </location>
</feature>
<dbReference type="GO" id="GO:0005886">
    <property type="term" value="C:plasma membrane"/>
    <property type="evidence" value="ECO:0007669"/>
    <property type="project" value="UniProtKB-SubCell"/>
</dbReference>
<evidence type="ECO:0000259" key="14">
    <source>
        <dbReference type="PROSITE" id="PS50109"/>
    </source>
</evidence>
<evidence type="ECO:0000313" key="17">
    <source>
        <dbReference type="EMBL" id="AWB66442.1"/>
    </source>
</evidence>
<protein>
    <recommendedName>
        <fullName evidence="3">histidine kinase</fullName>
        <ecNumber evidence="3">2.7.13.3</ecNumber>
    </recommendedName>
</protein>
<keyword evidence="6" id="KW-0812">Transmembrane</keyword>
<dbReference type="InterPro" id="IPR008207">
    <property type="entry name" value="Sig_transdc_His_kin_Hpt_dom"/>
</dbReference>
<reference evidence="17 18" key="1">
    <citation type="submission" date="2018-01" db="EMBL/GenBank/DDBJ databases">
        <title>Genome sequence of a Cantenovulum-like bacteria.</title>
        <authorList>
            <person name="Tan W.R."/>
            <person name="Lau N.-S."/>
            <person name="Go F."/>
            <person name="Amirul A.-A.A."/>
        </authorList>
    </citation>
    <scope>NUCLEOTIDE SEQUENCE [LARGE SCALE GENOMIC DNA]</scope>
    <source>
        <strain evidence="17 18">CCB-QB4</strain>
    </source>
</reference>
<keyword evidence="4" id="KW-1003">Cell membrane</keyword>
<dbReference type="Gene3D" id="3.30.565.10">
    <property type="entry name" value="Histidine kinase-like ATPase, C-terminal domain"/>
    <property type="match status" value="1"/>
</dbReference>
<gene>
    <name evidence="17" type="ORF">C2869_08390</name>
</gene>
<dbReference type="PROSITE" id="PS50109">
    <property type="entry name" value="HIS_KIN"/>
    <property type="match status" value="1"/>
</dbReference>